<feature type="region of interest" description="Disordered" evidence="2">
    <location>
        <begin position="578"/>
        <end position="612"/>
    </location>
</feature>
<gene>
    <name evidence="3" type="ORF">Tci_545827</name>
</gene>
<feature type="region of interest" description="Disordered" evidence="2">
    <location>
        <begin position="284"/>
        <end position="321"/>
    </location>
</feature>
<reference evidence="3" key="1">
    <citation type="journal article" date="2019" name="Sci. Rep.">
        <title>Draft genome of Tanacetum cinerariifolium, the natural source of mosquito coil.</title>
        <authorList>
            <person name="Yamashiro T."/>
            <person name="Shiraishi A."/>
            <person name="Satake H."/>
            <person name="Nakayama K."/>
        </authorList>
    </citation>
    <scope>NUCLEOTIDE SEQUENCE</scope>
</reference>
<dbReference type="Pfam" id="PF14223">
    <property type="entry name" value="Retrotran_gag_2"/>
    <property type="match status" value="1"/>
</dbReference>
<organism evidence="3">
    <name type="scientific">Tanacetum cinerariifolium</name>
    <name type="common">Dalmatian daisy</name>
    <name type="synonym">Chrysanthemum cinerariifolium</name>
    <dbReference type="NCBI Taxonomy" id="118510"/>
    <lineage>
        <taxon>Eukaryota</taxon>
        <taxon>Viridiplantae</taxon>
        <taxon>Streptophyta</taxon>
        <taxon>Embryophyta</taxon>
        <taxon>Tracheophyta</taxon>
        <taxon>Spermatophyta</taxon>
        <taxon>Magnoliopsida</taxon>
        <taxon>eudicotyledons</taxon>
        <taxon>Gunneridae</taxon>
        <taxon>Pentapetalae</taxon>
        <taxon>asterids</taxon>
        <taxon>campanulids</taxon>
        <taxon>Asterales</taxon>
        <taxon>Asteraceae</taxon>
        <taxon>Asteroideae</taxon>
        <taxon>Anthemideae</taxon>
        <taxon>Anthemidinae</taxon>
        <taxon>Tanacetum</taxon>
    </lineage>
</organism>
<feature type="compositionally biased region" description="Polar residues" evidence="2">
    <location>
        <begin position="284"/>
        <end position="315"/>
    </location>
</feature>
<feature type="compositionally biased region" description="Polar residues" evidence="2">
    <location>
        <begin position="587"/>
        <end position="612"/>
    </location>
</feature>
<protein>
    <recommendedName>
        <fullName evidence="4">Gag-Pol polyprotein</fullName>
    </recommendedName>
</protein>
<proteinExistence type="predicted"/>
<evidence type="ECO:0000256" key="2">
    <source>
        <dbReference type="SAM" id="MobiDB-lite"/>
    </source>
</evidence>
<feature type="coiled-coil region" evidence="1">
    <location>
        <begin position="169"/>
        <end position="196"/>
    </location>
</feature>
<dbReference type="AlphaFoldDB" id="A0A699IPV3"/>
<evidence type="ECO:0008006" key="4">
    <source>
        <dbReference type="Google" id="ProtNLM"/>
    </source>
</evidence>
<sequence>MQTQTFNTLHNAIIEAGSKDRPPMLAPEKFQETYENVSQDIRDQLNAEAEAVQIILTGINNDIYSTVDACPNACEMWKAIERWKQGESIIVQDLETKLYWEFGKFTSQDGESLESYYSRFYKMMNELIRNQCNVTNHQVNVQFLLQLQPEWQRFVTLVKQNQELKIVSYHKLYDILKQHQNEVNEIRAERIAHVANPLALVAQQQPVYNPQNHPIHYTRNSSTRSQQTVTRNKGKALVNSPQPIYDQEPSMVAEDDEMSKDKEIDKLMALISLSFMKIYKPTNKNLRTSSNTSRANQDNSPRINRSTGYENQRNGNVAGARETKLKRVKDAAYHREKMLLCKQEEAGIQLNAEQADWRDDTNDDELKDQELEAHYMYMVQLQEVSTDAADSGPIFDDEPLQKVSHDDHYNVFAIESEYPEQSESVHVTYPIEQDAYNETISILSQQKEAQIKLYKTCEDKELDKVIALENKVKVLDNIVYKTGQSVQTMNMLNNKCRTSFAKSEFLKKAQRANPRMYDIVCYNDNLALMLAPESDEVIRLEKESRSKLSDLIRPFDYDKLNNLYDLFVPQREKSSEQRYFSERSRLSHTPVNNGNSKESFNKQTTFVRETDE</sequence>
<name>A0A699IPV3_TANCI</name>
<evidence type="ECO:0000256" key="1">
    <source>
        <dbReference type="SAM" id="Coils"/>
    </source>
</evidence>
<keyword evidence="1" id="KW-0175">Coiled coil</keyword>
<accession>A0A699IPV3</accession>
<evidence type="ECO:0000313" key="3">
    <source>
        <dbReference type="EMBL" id="GEZ73854.1"/>
    </source>
</evidence>
<comment type="caution">
    <text evidence="3">The sequence shown here is derived from an EMBL/GenBank/DDBJ whole genome shotgun (WGS) entry which is preliminary data.</text>
</comment>
<dbReference type="EMBL" id="BKCJ010316969">
    <property type="protein sequence ID" value="GEZ73854.1"/>
    <property type="molecule type" value="Genomic_DNA"/>
</dbReference>